<dbReference type="EMBL" id="NUWJ01000046">
    <property type="protein sequence ID" value="PFK25392.1"/>
    <property type="molecule type" value="Genomic_DNA"/>
</dbReference>
<feature type="transmembrane region" description="Helical" evidence="1">
    <location>
        <begin position="31"/>
        <end position="52"/>
    </location>
</feature>
<evidence type="ECO:0000313" key="5">
    <source>
        <dbReference type="EMBL" id="PGS76286.1"/>
    </source>
</evidence>
<keyword evidence="1" id="KW-0472">Membrane</keyword>
<evidence type="ECO:0000313" key="8">
    <source>
        <dbReference type="Proteomes" id="UP000224203"/>
    </source>
</evidence>
<organism evidence="2 6">
    <name type="scientific">Bacillus cereus</name>
    <dbReference type="NCBI Taxonomy" id="1396"/>
    <lineage>
        <taxon>Bacteria</taxon>
        <taxon>Bacillati</taxon>
        <taxon>Bacillota</taxon>
        <taxon>Bacilli</taxon>
        <taxon>Bacillales</taxon>
        <taxon>Bacillaceae</taxon>
        <taxon>Bacillus</taxon>
        <taxon>Bacillus cereus group</taxon>
    </lineage>
</organism>
<keyword evidence="1" id="KW-1133">Transmembrane helix</keyword>
<dbReference type="RefSeq" id="WP_000714730.1">
    <property type="nucleotide sequence ID" value="NZ_AP022981.1"/>
</dbReference>
<evidence type="ECO:0000313" key="6">
    <source>
        <dbReference type="Proteomes" id="UP000075476"/>
    </source>
</evidence>
<reference evidence="2 6" key="1">
    <citation type="submission" date="2015-12" db="EMBL/GenBank/DDBJ databases">
        <title>Bacillus cereus Group isolate.</title>
        <authorList>
            <person name="Kovac J."/>
        </authorList>
    </citation>
    <scope>NUCLEOTIDE SEQUENCE [LARGE SCALE GENOMIC DNA]</scope>
    <source>
        <strain evidence="2 6">FSL K6-0073</strain>
    </source>
</reference>
<gene>
    <name evidence="2" type="ORF">AT268_14590</name>
    <name evidence="3" type="ORF">BKK64_27265</name>
    <name evidence="5" type="ORF">COC69_21450</name>
    <name evidence="4" type="ORF">COI98_04150</name>
</gene>
<reference evidence="8 9" key="3">
    <citation type="submission" date="2017-09" db="EMBL/GenBank/DDBJ databases">
        <title>Large-scale bioinformatics analysis of Bacillus genomes uncovers conserved roles of natural products in bacterial physiology.</title>
        <authorList>
            <consortium name="Agbiome Team Llc"/>
            <person name="Bleich R.M."/>
            <person name="Grubbs K.J."/>
            <person name="Santa Maria K.C."/>
            <person name="Allen S.E."/>
            <person name="Farag S."/>
            <person name="Shank E.A."/>
            <person name="Bowers A."/>
        </authorList>
    </citation>
    <scope>NUCLEOTIDE SEQUENCE [LARGE SCALE GENOMIC DNA]</scope>
    <source>
        <strain evidence="5 8">AFS041711</strain>
        <strain evidence="4 9">AFS083741</strain>
    </source>
</reference>
<dbReference type="EMBL" id="LOMO01000093">
    <property type="protein sequence ID" value="KXY39354.1"/>
    <property type="molecule type" value="Genomic_DNA"/>
</dbReference>
<dbReference type="GeneID" id="99619309"/>
<dbReference type="Proteomes" id="UP000075476">
    <property type="component" value="Unassembled WGS sequence"/>
</dbReference>
<dbReference type="Proteomes" id="UP000224413">
    <property type="component" value="Unassembled WGS sequence"/>
</dbReference>
<sequence>MKKFSVFSITLMTFGMLLFGLNRIIDSYSEPIILLGYISFLIGVVLSIIAIARREDGRLKFISLISFFVLLFFITWFESFQVLRIITWLKNIY</sequence>
<name>A0A9Q5MT36_BACCE</name>
<evidence type="ECO:0000256" key="1">
    <source>
        <dbReference type="SAM" id="Phobius"/>
    </source>
</evidence>
<evidence type="ECO:0000313" key="2">
    <source>
        <dbReference type="EMBL" id="KXY39354.1"/>
    </source>
</evidence>
<protein>
    <recommendedName>
        <fullName evidence="10">DUF3953 domain-containing protein</fullName>
    </recommendedName>
</protein>
<evidence type="ECO:0008006" key="10">
    <source>
        <dbReference type="Google" id="ProtNLM"/>
    </source>
</evidence>
<dbReference type="Proteomes" id="UP000184161">
    <property type="component" value="Unassembled WGS sequence"/>
</dbReference>
<keyword evidence="1" id="KW-0812">Transmembrane</keyword>
<feature type="transmembrane region" description="Helical" evidence="1">
    <location>
        <begin position="7"/>
        <end position="25"/>
    </location>
</feature>
<dbReference type="AlphaFoldDB" id="A0A9Q5MT36"/>
<evidence type="ECO:0000313" key="4">
    <source>
        <dbReference type="EMBL" id="PFK25392.1"/>
    </source>
</evidence>
<proteinExistence type="predicted"/>
<evidence type="ECO:0000313" key="3">
    <source>
        <dbReference type="EMBL" id="OJS92626.1"/>
    </source>
</evidence>
<reference evidence="3 7" key="2">
    <citation type="submission" date="2016-10" db="EMBL/GenBank/DDBJ databases">
        <title>Draft Genome Sequence of one Bacillus cereus strain isolated from pooled breast milk.</title>
        <authorList>
            <person name="Woudstra C."/>
            <person name="Chamoin A."/>
            <person name="Gentil S."/>
            <person name="Rambeloson T."/>
            <person name="Delannoye S."/>
            <person name="Heinnekine J.A."/>
            <person name="Herbin S."/>
            <person name="Fach P."/>
        </authorList>
    </citation>
    <scope>NUCLEOTIDE SEQUENCE [LARGE SCALE GENOMIC DNA]</scope>
    <source>
        <strain evidence="3 7">16SBCL1279</strain>
    </source>
</reference>
<accession>A0A9Q5MT36</accession>
<feature type="transmembrane region" description="Helical" evidence="1">
    <location>
        <begin position="59"/>
        <end position="77"/>
    </location>
</feature>
<dbReference type="EMBL" id="MLYK01000100">
    <property type="protein sequence ID" value="OJS92626.1"/>
    <property type="molecule type" value="Genomic_DNA"/>
</dbReference>
<evidence type="ECO:0000313" key="9">
    <source>
        <dbReference type="Proteomes" id="UP000224413"/>
    </source>
</evidence>
<dbReference type="Proteomes" id="UP000224203">
    <property type="component" value="Unassembled WGS sequence"/>
</dbReference>
<evidence type="ECO:0000313" key="7">
    <source>
        <dbReference type="Proteomes" id="UP000184161"/>
    </source>
</evidence>
<dbReference type="EMBL" id="NULI01000127">
    <property type="protein sequence ID" value="PGS76286.1"/>
    <property type="molecule type" value="Genomic_DNA"/>
</dbReference>
<comment type="caution">
    <text evidence="2">The sequence shown here is derived from an EMBL/GenBank/DDBJ whole genome shotgun (WGS) entry which is preliminary data.</text>
</comment>